<evidence type="ECO:0000313" key="3">
    <source>
        <dbReference type="Proteomes" id="UP000658720"/>
    </source>
</evidence>
<gene>
    <name evidence="2" type="ORF">IQ217_09440</name>
</gene>
<sequence>MTIEFDPINFEVKPALFVLDNWQTHDLLSMHHTNFYSPRFIVNGWNVIDRYVPHDLPWCNGWAEKAYEFAEKISVERYVNFGNVSAPAGVLLHTAFGENLEALTVAPPIVSNPQPFPLEEPEEIELIIEPKKTLYLTWLTISKETSIPVDAPNDKLPGKTGVNSQASLRIFERRSFSVSNPTDEEKEYIFTVPIDMANFSLVITNGRLKEEGESNDFLYSAMSSRLAAWVESFDINLTTIVGARFGMLVPIPRQGADGRLLEVKFAQRNSAFHYAGLLFANNNPWGQVLELEDLGFPPLLKPEYGSIAEKPMPKQVDVNRNKPIAYTTANIANPIPLPKYPDASYPPSKSLALHPGTGYALFLGPMDLHSITYTPLDSYDSQQDTVSFDEIVEFLESELESESSYLEEIMMTDSPRIKEIHAALEADRYGVHPSDPEKKRFNNLGRYLETLAYATGIAFNEDGKNIPQPESNWVDADYIATINANQSLRNGQFAVREVNDAYGQRMVCDALFEVRARQVTTTTDEQGNLQVASTSPGGAMRVPHIGGIFDTIQDDLTKYWGGGDLMVPKIDGTGIVYYDSIGECLADCLYMLGSHSKSINELQNQSIKSVFLLQEILRALGLPCHVAAVKGVSPSALGEEGGVMPCPELDEKSPTLASLIGLVLINLSRVVGASIAFREDNSAPSPEPGAEPDPDVGGASA</sequence>
<organism evidence="2 3">
    <name type="scientific">Synechocystis salina LEGE 00031</name>
    <dbReference type="NCBI Taxonomy" id="1828736"/>
    <lineage>
        <taxon>Bacteria</taxon>
        <taxon>Bacillati</taxon>
        <taxon>Cyanobacteriota</taxon>
        <taxon>Cyanophyceae</taxon>
        <taxon>Synechococcales</taxon>
        <taxon>Merismopediaceae</taxon>
        <taxon>Synechocystis</taxon>
    </lineage>
</organism>
<evidence type="ECO:0000256" key="1">
    <source>
        <dbReference type="SAM" id="MobiDB-lite"/>
    </source>
</evidence>
<evidence type="ECO:0000313" key="2">
    <source>
        <dbReference type="EMBL" id="MBE9254060.1"/>
    </source>
</evidence>
<comment type="caution">
    <text evidence="2">The sequence shown here is derived from an EMBL/GenBank/DDBJ whole genome shotgun (WGS) entry which is preliminary data.</text>
</comment>
<accession>A0ABR9VRT2</accession>
<keyword evidence="3" id="KW-1185">Reference proteome</keyword>
<protein>
    <submittedName>
        <fullName evidence="2">Uncharacterized protein</fullName>
    </submittedName>
</protein>
<dbReference type="EMBL" id="JADEVV010000022">
    <property type="protein sequence ID" value="MBE9254060.1"/>
    <property type="molecule type" value="Genomic_DNA"/>
</dbReference>
<name>A0ABR9VRT2_9SYNC</name>
<dbReference type="RefSeq" id="WP_194019740.1">
    <property type="nucleotide sequence ID" value="NZ_JADEVV010000022.1"/>
</dbReference>
<proteinExistence type="predicted"/>
<feature type="region of interest" description="Disordered" evidence="1">
    <location>
        <begin position="679"/>
        <end position="701"/>
    </location>
</feature>
<reference evidence="2 3" key="1">
    <citation type="submission" date="2020-10" db="EMBL/GenBank/DDBJ databases">
        <authorList>
            <person name="Castelo-Branco R."/>
            <person name="Eusebio N."/>
            <person name="Adriana R."/>
            <person name="Vieira A."/>
            <person name="Brugerolle De Fraissinette N."/>
            <person name="Rezende De Castro R."/>
            <person name="Schneider M.P."/>
            <person name="Vasconcelos V."/>
            <person name="Leao P.N."/>
        </authorList>
    </citation>
    <scope>NUCLEOTIDE SEQUENCE [LARGE SCALE GENOMIC DNA]</scope>
    <source>
        <strain evidence="2 3">LEGE 00031</strain>
    </source>
</reference>
<dbReference type="Proteomes" id="UP000658720">
    <property type="component" value="Unassembled WGS sequence"/>
</dbReference>